<feature type="transmembrane region" description="Helical" evidence="1">
    <location>
        <begin position="21"/>
        <end position="41"/>
    </location>
</feature>
<keyword evidence="1" id="KW-0812">Transmembrane</keyword>
<gene>
    <name evidence="2" type="ORF">H9657_05485</name>
</gene>
<proteinExistence type="predicted"/>
<keyword evidence="1" id="KW-0472">Membrane</keyword>
<protein>
    <recommendedName>
        <fullName evidence="4">Major facilitator superfamily (MFS) profile domain-containing protein</fullName>
    </recommendedName>
</protein>
<keyword evidence="1" id="KW-1133">Transmembrane helix</keyword>
<evidence type="ECO:0000313" key="3">
    <source>
        <dbReference type="Proteomes" id="UP000604241"/>
    </source>
</evidence>
<dbReference type="RefSeq" id="WP_191781158.1">
    <property type="nucleotide sequence ID" value="NZ_JACSQV010000003.1"/>
</dbReference>
<evidence type="ECO:0000256" key="1">
    <source>
        <dbReference type="SAM" id="Phobius"/>
    </source>
</evidence>
<feature type="transmembrane region" description="Helical" evidence="1">
    <location>
        <begin position="47"/>
        <end position="73"/>
    </location>
</feature>
<name>A0ABR8QBF6_9CELL</name>
<comment type="caution">
    <text evidence="2">The sequence shown here is derived from an EMBL/GenBank/DDBJ whole genome shotgun (WGS) entry which is preliminary data.</text>
</comment>
<sequence>MAHDDTAPTTDAAPEAPSRAATGLLCLLLFVGSFALLTVGFDSDGFAGAALVTSGILAFGLAFAIPTTILPALEDRDRR</sequence>
<organism evidence="2 3">
    <name type="scientific">Cellulomonas avistercoris</name>
    <dbReference type="NCBI Taxonomy" id="2762242"/>
    <lineage>
        <taxon>Bacteria</taxon>
        <taxon>Bacillati</taxon>
        <taxon>Actinomycetota</taxon>
        <taxon>Actinomycetes</taxon>
        <taxon>Micrococcales</taxon>
        <taxon>Cellulomonadaceae</taxon>
        <taxon>Cellulomonas</taxon>
    </lineage>
</organism>
<accession>A0ABR8QBF6</accession>
<reference evidence="2 3" key="1">
    <citation type="submission" date="2020-08" db="EMBL/GenBank/DDBJ databases">
        <title>A Genomic Blueprint of the Chicken Gut Microbiome.</title>
        <authorList>
            <person name="Gilroy R."/>
            <person name="Ravi A."/>
            <person name="Getino M."/>
            <person name="Pursley I."/>
            <person name="Horton D.L."/>
            <person name="Alikhan N.-F."/>
            <person name="Baker D."/>
            <person name="Gharbi K."/>
            <person name="Hall N."/>
            <person name="Watson M."/>
            <person name="Adriaenssens E.M."/>
            <person name="Foster-Nyarko E."/>
            <person name="Jarju S."/>
            <person name="Secka A."/>
            <person name="Antonio M."/>
            <person name="Oren A."/>
            <person name="Chaudhuri R."/>
            <person name="La Ragione R.M."/>
            <person name="Hildebrand F."/>
            <person name="Pallen M.J."/>
        </authorList>
    </citation>
    <scope>NUCLEOTIDE SEQUENCE [LARGE SCALE GENOMIC DNA]</scope>
    <source>
        <strain evidence="2 3">Sa3CUA2</strain>
    </source>
</reference>
<dbReference type="Proteomes" id="UP000604241">
    <property type="component" value="Unassembled WGS sequence"/>
</dbReference>
<evidence type="ECO:0008006" key="4">
    <source>
        <dbReference type="Google" id="ProtNLM"/>
    </source>
</evidence>
<dbReference type="EMBL" id="JACSQV010000003">
    <property type="protein sequence ID" value="MBD7917731.1"/>
    <property type="molecule type" value="Genomic_DNA"/>
</dbReference>
<keyword evidence="3" id="KW-1185">Reference proteome</keyword>
<evidence type="ECO:0000313" key="2">
    <source>
        <dbReference type="EMBL" id="MBD7917731.1"/>
    </source>
</evidence>